<keyword evidence="4" id="KW-1185">Reference proteome</keyword>
<protein>
    <submittedName>
        <fullName evidence="3">Circularly permuted type 2 ATP-grasp protein</fullName>
    </submittedName>
</protein>
<dbReference type="InterPro" id="IPR007296">
    <property type="entry name" value="DUF403"/>
</dbReference>
<accession>A0AAP2CRD1</accession>
<dbReference type="AlphaFoldDB" id="A0AAP2CRD1"/>
<sequence>MIEGQNQGGDEAYQDLCRRYQAQVGKGRAHSDEMMAQDGTIKPVWEPFFRHLSSLSPEEKSLRFTRGNQYLHDAGVLYRQYDETLSSEREWPLSPIPVVLSEEEWQEISTALVERADLLEYVLQDFYRDNDLVRSGQLPATLLSQNPAWLRPMVGASSRGETLLNSIAFEIGRGPDGKWWVISDLIEAPSTAGFAIENRIAMGRVFPNFFGNAMIHRIADFFNDLQQNLLDLRGRAEGEIALLSPGPMNQNYAEHAYMARYLGLLLVEGEDLIVLNGQAMVRTVAGPKPISLLWNRLPSSMFDPLELDPTSMLGAPGLAQALRDGSLKTVNMIGAGVLETRALMAFLPKIARARLGQGLAMSNIATWWCGQDKQRDHVIANSPRMMVGDAFSTTPLMADPKTISLGEGGQGAEQIAEMLRSSARNLVGQEAVTLSSTPVWEGGELVPRPMCLRISLGRTRNGWTVMPGGYARISAGDDAKALAMQRGGKVADVWVTSNTRIQSSRVLTQNDRAVSSSSAQSILPSRAADNLFWVGRYVERCEGNMRLFRAYYARISEGADHSDVLLEYMRSALMDDVKPRAGDIAQRFADPLVRGMQAASRISDRFSPDGMMALRDLVEQVERLERRRVPLDEISAEISSLLRQVTGFAGLVHENMYRSDGWRFLSLGTSLERAANMCAVLSACTPEAVPAGGLNLALEIGDSVVSHRARFQVWANKASVIDLLALDPRNPRSVRYHVSRAKEHIARLTLDGAGHVLTEVARLVLQTETKLASCRPQEAKPEFLEEIRLDIQAISNALNKDYLA</sequence>
<dbReference type="Pfam" id="PF04168">
    <property type="entry name" value="Alpha-E"/>
    <property type="match status" value="1"/>
</dbReference>
<evidence type="ECO:0000259" key="1">
    <source>
        <dbReference type="Pfam" id="PF04168"/>
    </source>
</evidence>
<dbReference type="PANTHER" id="PTHR34595">
    <property type="entry name" value="BLR5612 PROTEIN"/>
    <property type="match status" value="1"/>
</dbReference>
<evidence type="ECO:0000313" key="3">
    <source>
        <dbReference type="EMBL" id="MBT0959107.1"/>
    </source>
</evidence>
<dbReference type="Proteomes" id="UP001315686">
    <property type="component" value="Unassembled WGS sequence"/>
</dbReference>
<reference evidence="3 4" key="1">
    <citation type="journal article" date="2021" name="Arch. Microbiol.">
        <title>Harenicola maris gen. nov., sp. nov. isolated from the Sea of Japan shallow sediments.</title>
        <authorList>
            <person name="Romanenko L.A."/>
            <person name="Kurilenko V.V."/>
            <person name="Chernysheva N.Y."/>
            <person name="Tekutyeva L.A."/>
            <person name="Velansky P.V."/>
            <person name="Svetashev V.I."/>
            <person name="Isaeva M.P."/>
        </authorList>
    </citation>
    <scope>NUCLEOTIDE SEQUENCE [LARGE SCALE GENOMIC DNA]</scope>
    <source>
        <strain evidence="3 4">KMM 3653</strain>
    </source>
</reference>
<proteinExistence type="predicted"/>
<feature type="domain" description="DUF403" evidence="1">
    <location>
        <begin position="523"/>
        <end position="803"/>
    </location>
</feature>
<dbReference type="Gene3D" id="3.40.50.11290">
    <property type="match status" value="1"/>
</dbReference>
<dbReference type="InterPro" id="IPR025841">
    <property type="entry name" value="CP_ATPgrasp_2"/>
</dbReference>
<dbReference type="PANTHER" id="PTHR34595:SF2">
    <property type="entry name" value="BLR2978 PROTEIN"/>
    <property type="match status" value="1"/>
</dbReference>
<gene>
    <name evidence="3" type="ORF">IV417_17100</name>
</gene>
<name>A0AAP2CRD1_9RHOB</name>
<dbReference type="EMBL" id="JADQAZ010000003">
    <property type="protein sequence ID" value="MBT0959107.1"/>
    <property type="molecule type" value="Genomic_DNA"/>
</dbReference>
<dbReference type="Pfam" id="PF14403">
    <property type="entry name" value="CP_ATPgrasp_2"/>
    <property type="match status" value="1"/>
</dbReference>
<evidence type="ECO:0000259" key="2">
    <source>
        <dbReference type="Pfam" id="PF14403"/>
    </source>
</evidence>
<comment type="caution">
    <text evidence="3">The sequence shown here is derived from an EMBL/GenBank/DDBJ whole genome shotgun (WGS) entry which is preliminary data.</text>
</comment>
<organism evidence="3 4">
    <name type="scientific">Harenicola maris</name>
    <dbReference type="NCBI Taxonomy" id="2841044"/>
    <lineage>
        <taxon>Bacteria</taxon>
        <taxon>Pseudomonadati</taxon>
        <taxon>Pseudomonadota</taxon>
        <taxon>Alphaproteobacteria</taxon>
        <taxon>Rhodobacterales</taxon>
        <taxon>Paracoccaceae</taxon>
        <taxon>Harenicola</taxon>
    </lineage>
</organism>
<evidence type="ECO:0000313" key="4">
    <source>
        <dbReference type="Proteomes" id="UP001315686"/>
    </source>
</evidence>
<dbReference type="InterPro" id="IPR051680">
    <property type="entry name" value="ATP-dep_Glu-Cys_Ligase-2"/>
</dbReference>
<dbReference type="SUPFAM" id="SSF56059">
    <property type="entry name" value="Glutathione synthetase ATP-binding domain-like"/>
    <property type="match status" value="1"/>
</dbReference>
<dbReference type="RefSeq" id="WP_327795313.1">
    <property type="nucleotide sequence ID" value="NZ_JADQAZ010000003.1"/>
</dbReference>
<feature type="domain" description="Circularly permuted ATP-grasp type 2" evidence="2">
    <location>
        <begin position="97"/>
        <end position="473"/>
    </location>
</feature>